<dbReference type="KEGG" id="rml:FF011L_47510"/>
<proteinExistence type="predicted"/>
<name>A0A517MM55_9BACT</name>
<dbReference type="Proteomes" id="UP000320672">
    <property type="component" value="Chromosome"/>
</dbReference>
<evidence type="ECO:0000313" key="2">
    <source>
        <dbReference type="Proteomes" id="UP000320672"/>
    </source>
</evidence>
<accession>A0A517MM55</accession>
<reference evidence="1 2" key="1">
    <citation type="submission" date="2019-02" db="EMBL/GenBank/DDBJ databases">
        <title>Deep-cultivation of Planctomycetes and their phenomic and genomic characterization uncovers novel biology.</title>
        <authorList>
            <person name="Wiegand S."/>
            <person name="Jogler M."/>
            <person name="Boedeker C."/>
            <person name="Pinto D."/>
            <person name="Vollmers J."/>
            <person name="Rivas-Marin E."/>
            <person name="Kohn T."/>
            <person name="Peeters S.H."/>
            <person name="Heuer A."/>
            <person name="Rast P."/>
            <person name="Oberbeckmann S."/>
            <person name="Bunk B."/>
            <person name="Jeske O."/>
            <person name="Meyerdierks A."/>
            <person name="Storesund J.E."/>
            <person name="Kallscheuer N."/>
            <person name="Luecker S."/>
            <person name="Lage O.M."/>
            <person name="Pohl T."/>
            <person name="Merkel B.J."/>
            <person name="Hornburger P."/>
            <person name="Mueller R.-W."/>
            <person name="Bruemmer F."/>
            <person name="Labrenz M."/>
            <person name="Spormann A.M."/>
            <person name="Op den Camp H."/>
            <person name="Overmann J."/>
            <person name="Amann R."/>
            <person name="Jetten M.S.M."/>
            <person name="Mascher T."/>
            <person name="Medema M.H."/>
            <person name="Devos D.P."/>
            <person name="Kaster A.-K."/>
            <person name="Ovreas L."/>
            <person name="Rohde M."/>
            <person name="Galperin M.Y."/>
            <person name="Jogler C."/>
        </authorList>
    </citation>
    <scope>NUCLEOTIDE SEQUENCE [LARGE SCALE GENOMIC DNA]</scope>
    <source>
        <strain evidence="1 2">FF011L</strain>
    </source>
</reference>
<dbReference type="AlphaFoldDB" id="A0A517MM55"/>
<protein>
    <submittedName>
        <fullName evidence="1">Sulfotransferase domain protein</fullName>
    </submittedName>
</protein>
<dbReference type="PANTHER" id="PTHR36451:SF1">
    <property type="entry name" value="OMEGA-HYDROXY-BETA-DIHYDROMENAQUINONE-9 SULFOTRANSFERASE STF3"/>
    <property type="match status" value="1"/>
</dbReference>
<keyword evidence="1" id="KW-0808">Transferase</keyword>
<dbReference type="PANTHER" id="PTHR36451">
    <property type="entry name" value="PAPS-DEPENDENT SULFOTRANSFERASE STF3"/>
    <property type="match status" value="1"/>
</dbReference>
<keyword evidence="2" id="KW-1185">Reference proteome</keyword>
<dbReference type="Gene3D" id="3.40.50.300">
    <property type="entry name" value="P-loop containing nucleotide triphosphate hydrolases"/>
    <property type="match status" value="1"/>
</dbReference>
<evidence type="ECO:0000313" key="1">
    <source>
        <dbReference type="EMBL" id="QDS95949.1"/>
    </source>
</evidence>
<dbReference type="SUPFAM" id="SSF52540">
    <property type="entry name" value="P-loop containing nucleoside triphosphate hydrolases"/>
    <property type="match status" value="1"/>
</dbReference>
<organism evidence="1 2">
    <name type="scientific">Roseimaritima multifibrata</name>
    <dbReference type="NCBI Taxonomy" id="1930274"/>
    <lineage>
        <taxon>Bacteria</taxon>
        <taxon>Pseudomonadati</taxon>
        <taxon>Planctomycetota</taxon>
        <taxon>Planctomycetia</taxon>
        <taxon>Pirellulales</taxon>
        <taxon>Pirellulaceae</taxon>
        <taxon>Roseimaritima</taxon>
    </lineage>
</organism>
<gene>
    <name evidence="1" type="ORF">FF011L_47510</name>
</gene>
<dbReference type="GO" id="GO:0016740">
    <property type="term" value="F:transferase activity"/>
    <property type="evidence" value="ECO:0007669"/>
    <property type="project" value="UniProtKB-KW"/>
</dbReference>
<dbReference type="InterPro" id="IPR027417">
    <property type="entry name" value="P-loop_NTPase"/>
</dbReference>
<dbReference type="InterPro" id="IPR052736">
    <property type="entry name" value="Stf3_sulfotransferase"/>
</dbReference>
<dbReference type="Pfam" id="PF13469">
    <property type="entry name" value="Sulfotransfer_3"/>
    <property type="match status" value="1"/>
</dbReference>
<sequence length="353" mass="41340">MGTWFRLLADNRFRVHPTRWALATTVTLAGPFNEAMRLAQKAIYGRRLDAQQLPAPPLFILGHWRSGTTLMHELIAKDDRLGGPSTYQCFAPHHFLVSEWFFRSFGKWLLPSKRPMDNMEAGWDRPQEDEFALMNLGVPSPYRRIAFPNETPPDLEYLDLADVPQEKRDEWLAALHKFLLSVTLRKDQRLVLKSPTHTGRLRYLAEFYPGTKFIHMTRDPRSLFPSTCRLWPSLDHVQALQKPSSEVTPELEAYVIECLQRMYTAFERDIAHIDPEQIIHVRYEDLVADPVNKLAEIYETLKLDGFDDIRPTLQEWADSQHREYKVNKHSLPPETEARIRTEWADYFERYGYA</sequence>
<dbReference type="EMBL" id="CP036262">
    <property type="protein sequence ID" value="QDS95949.1"/>
    <property type="molecule type" value="Genomic_DNA"/>
</dbReference>